<organism evidence="2 3">
    <name type="scientific">Sinanodonta woodiana</name>
    <name type="common">Chinese pond mussel</name>
    <name type="synonym">Anodonta woodiana</name>
    <dbReference type="NCBI Taxonomy" id="1069815"/>
    <lineage>
        <taxon>Eukaryota</taxon>
        <taxon>Metazoa</taxon>
        <taxon>Spiralia</taxon>
        <taxon>Lophotrochozoa</taxon>
        <taxon>Mollusca</taxon>
        <taxon>Bivalvia</taxon>
        <taxon>Autobranchia</taxon>
        <taxon>Heteroconchia</taxon>
        <taxon>Palaeoheterodonta</taxon>
        <taxon>Unionida</taxon>
        <taxon>Unionoidea</taxon>
        <taxon>Unionidae</taxon>
        <taxon>Unioninae</taxon>
        <taxon>Sinanodonta</taxon>
    </lineage>
</organism>
<feature type="compositionally biased region" description="Basic residues" evidence="1">
    <location>
        <begin position="18"/>
        <end position="34"/>
    </location>
</feature>
<proteinExistence type="predicted"/>
<accession>A0ABD3VCH3</accession>
<feature type="compositionally biased region" description="Polar residues" evidence="1">
    <location>
        <begin position="90"/>
        <end position="111"/>
    </location>
</feature>
<dbReference type="AlphaFoldDB" id="A0ABD3VCH3"/>
<dbReference type="Proteomes" id="UP001634394">
    <property type="component" value="Unassembled WGS sequence"/>
</dbReference>
<protein>
    <submittedName>
        <fullName evidence="2">Uncharacterized protein</fullName>
    </submittedName>
</protein>
<feature type="compositionally biased region" description="Basic and acidic residues" evidence="1">
    <location>
        <begin position="1"/>
        <end position="13"/>
    </location>
</feature>
<keyword evidence="3" id="KW-1185">Reference proteome</keyword>
<reference evidence="2 3" key="1">
    <citation type="submission" date="2024-11" db="EMBL/GenBank/DDBJ databases">
        <title>Chromosome-level genome assembly of the freshwater bivalve Anodonta woodiana.</title>
        <authorList>
            <person name="Chen X."/>
        </authorList>
    </citation>
    <scope>NUCLEOTIDE SEQUENCE [LARGE SCALE GENOMIC DNA]</scope>
    <source>
        <strain evidence="2">MN2024</strain>
        <tissue evidence="2">Gills</tissue>
    </source>
</reference>
<feature type="compositionally biased region" description="Basic and acidic residues" evidence="1">
    <location>
        <begin position="35"/>
        <end position="45"/>
    </location>
</feature>
<feature type="region of interest" description="Disordered" evidence="1">
    <location>
        <begin position="78"/>
        <end position="122"/>
    </location>
</feature>
<evidence type="ECO:0000313" key="3">
    <source>
        <dbReference type="Proteomes" id="UP001634394"/>
    </source>
</evidence>
<comment type="caution">
    <text evidence="2">The sequence shown here is derived from an EMBL/GenBank/DDBJ whole genome shotgun (WGS) entry which is preliminary data.</text>
</comment>
<sequence length="134" mass="14742">MKHSNSSEKEKRMSSHSSHNHQHGHSHGHGHGKGSRRDQNNELKDTALQSQLAIASNEHITPSPIVEETDQEIADIQESERLLTGKSGRHSASSKSRPASVRPGSTRSTFENLPGTRPPSRKVSLVYFNGCQLC</sequence>
<evidence type="ECO:0000256" key="1">
    <source>
        <dbReference type="SAM" id="MobiDB-lite"/>
    </source>
</evidence>
<dbReference type="EMBL" id="JBJQND010000013">
    <property type="protein sequence ID" value="KAL3858253.1"/>
    <property type="molecule type" value="Genomic_DNA"/>
</dbReference>
<feature type="region of interest" description="Disordered" evidence="1">
    <location>
        <begin position="1"/>
        <end position="48"/>
    </location>
</feature>
<evidence type="ECO:0000313" key="2">
    <source>
        <dbReference type="EMBL" id="KAL3858253.1"/>
    </source>
</evidence>
<gene>
    <name evidence="2" type="ORF">ACJMK2_012850</name>
</gene>
<name>A0ABD3VCH3_SINWO</name>